<accession>A0A2K1IFJ2</accession>
<proteinExistence type="predicted"/>
<reference evidence="7 9" key="2">
    <citation type="journal article" date="2018" name="Plant J.">
        <title>The Physcomitrella patens chromosome-scale assembly reveals moss genome structure and evolution.</title>
        <authorList>
            <person name="Lang D."/>
            <person name="Ullrich K.K."/>
            <person name="Murat F."/>
            <person name="Fuchs J."/>
            <person name="Jenkins J."/>
            <person name="Haas F.B."/>
            <person name="Piednoel M."/>
            <person name="Gundlach H."/>
            <person name="Van Bel M."/>
            <person name="Meyberg R."/>
            <person name="Vives C."/>
            <person name="Morata J."/>
            <person name="Symeonidi A."/>
            <person name="Hiss M."/>
            <person name="Muchero W."/>
            <person name="Kamisugi Y."/>
            <person name="Saleh O."/>
            <person name="Blanc G."/>
            <person name="Decker E.L."/>
            <person name="van Gessel N."/>
            <person name="Grimwood J."/>
            <person name="Hayes R.D."/>
            <person name="Graham S.W."/>
            <person name="Gunter L.E."/>
            <person name="McDaniel S.F."/>
            <person name="Hoernstein S.N.W."/>
            <person name="Larsson A."/>
            <person name="Li F.W."/>
            <person name="Perroud P.F."/>
            <person name="Phillips J."/>
            <person name="Ranjan P."/>
            <person name="Rokshar D.S."/>
            <person name="Rothfels C.J."/>
            <person name="Schneider L."/>
            <person name="Shu S."/>
            <person name="Stevenson D.W."/>
            <person name="Thummler F."/>
            <person name="Tillich M."/>
            <person name="Villarreal Aguilar J.C."/>
            <person name="Widiez T."/>
            <person name="Wong G.K."/>
            <person name="Wymore A."/>
            <person name="Zhang Y."/>
            <person name="Zimmer A.D."/>
            <person name="Quatrano R.S."/>
            <person name="Mayer K.F.X."/>
            <person name="Goodstein D."/>
            <person name="Casacuberta J.M."/>
            <person name="Vandepoele K."/>
            <person name="Reski R."/>
            <person name="Cuming A.C."/>
            <person name="Tuskan G.A."/>
            <person name="Maumus F."/>
            <person name="Salse J."/>
            <person name="Schmutz J."/>
            <person name="Rensing S.A."/>
        </authorList>
    </citation>
    <scope>NUCLEOTIDE SEQUENCE [LARGE SCALE GENOMIC DNA]</scope>
    <source>
        <strain evidence="8 9">cv. Gransden 2004</strain>
    </source>
</reference>
<dbReference type="EnsemblPlants" id="Pp3c24_4860V3.1">
    <property type="protein sequence ID" value="Pp3c24_4860V3.1"/>
    <property type="gene ID" value="Pp3c24_4860"/>
</dbReference>
<protein>
    <recommendedName>
        <fullName evidence="10">DUF676 domain-containing protein</fullName>
    </recommendedName>
</protein>
<reference evidence="7 9" key="1">
    <citation type="journal article" date="2008" name="Science">
        <title>The Physcomitrella genome reveals evolutionary insights into the conquest of land by plants.</title>
        <authorList>
            <person name="Rensing S."/>
            <person name="Lang D."/>
            <person name="Zimmer A."/>
            <person name="Terry A."/>
            <person name="Salamov A."/>
            <person name="Shapiro H."/>
            <person name="Nishiyama T."/>
            <person name="Perroud P.-F."/>
            <person name="Lindquist E."/>
            <person name="Kamisugi Y."/>
            <person name="Tanahashi T."/>
            <person name="Sakakibara K."/>
            <person name="Fujita T."/>
            <person name="Oishi K."/>
            <person name="Shin-I T."/>
            <person name="Kuroki Y."/>
            <person name="Toyoda A."/>
            <person name="Suzuki Y."/>
            <person name="Hashimoto A."/>
            <person name="Yamaguchi K."/>
            <person name="Sugano A."/>
            <person name="Kohara Y."/>
            <person name="Fujiyama A."/>
            <person name="Anterola A."/>
            <person name="Aoki S."/>
            <person name="Ashton N."/>
            <person name="Barbazuk W.B."/>
            <person name="Barker E."/>
            <person name="Bennetzen J."/>
            <person name="Bezanilla M."/>
            <person name="Blankenship R."/>
            <person name="Cho S.H."/>
            <person name="Dutcher S."/>
            <person name="Estelle M."/>
            <person name="Fawcett J.A."/>
            <person name="Gundlach H."/>
            <person name="Hanada K."/>
            <person name="Heyl A."/>
            <person name="Hicks K.A."/>
            <person name="Hugh J."/>
            <person name="Lohr M."/>
            <person name="Mayer K."/>
            <person name="Melkozernov A."/>
            <person name="Murata T."/>
            <person name="Nelson D."/>
            <person name="Pils B."/>
            <person name="Prigge M."/>
            <person name="Reiss B."/>
            <person name="Renner T."/>
            <person name="Rombauts S."/>
            <person name="Rushton P."/>
            <person name="Sanderfoot A."/>
            <person name="Schween G."/>
            <person name="Shiu S.-H."/>
            <person name="Stueber K."/>
            <person name="Theodoulou F.L."/>
            <person name="Tu H."/>
            <person name="Van de Peer Y."/>
            <person name="Verrier P.J."/>
            <person name="Waters E."/>
            <person name="Wood A."/>
            <person name="Yang L."/>
            <person name="Cove D."/>
            <person name="Cuming A."/>
            <person name="Hasebe M."/>
            <person name="Lucas S."/>
            <person name="Mishler D.B."/>
            <person name="Reski R."/>
            <person name="Grigoriev I."/>
            <person name="Quatrano R.S."/>
            <person name="Boore J.L."/>
        </authorList>
    </citation>
    <scope>NUCLEOTIDE SEQUENCE [LARGE SCALE GENOMIC DNA]</scope>
    <source>
        <strain evidence="8 9">cv. Gransden 2004</strain>
    </source>
</reference>
<dbReference type="InterPro" id="IPR052374">
    <property type="entry name" value="SERAC1"/>
</dbReference>
<dbReference type="GO" id="GO:0005739">
    <property type="term" value="C:mitochondrion"/>
    <property type="evidence" value="ECO:0007669"/>
    <property type="project" value="UniProtKB-SubCell"/>
</dbReference>
<dbReference type="Gramene" id="Pp3c24_4860V3.2">
    <property type="protein sequence ID" value="Pp3c24_4860V3.2"/>
    <property type="gene ID" value="Pp3c24_4860"/>
</dbReference>
<reference evidence="8" key="3">
    <citation type="submission" date="2020-12" db="UniProtKB">
        <authorList>
            <consortium name="EnsemblPlants"/>
        </authorList>
    </citation>
    <scope>IDENTIFICATION</scope>
</reference>
<keyword evidence="4" id="KW-0256">Endoplasmic reticulum</keyword>
<dbReference type="RefSeq" id="XP_024363272.1">
    <property type="nucleotide sequence ID" value="XM_024507504.2"/>
</dbReference>
<dbReference type="EnsemblPlants" id="Pp3c24_4860V3.2">
    <property type="protein sequence ID" value="Pp3c24_4860V3.2"/>
    <property type="gene ID" value="Pp3c24_4860"/>
</dbReference>
<evidence type="ECO:0000256" key="6">
    <source>
        <dbReference type="ARBA" id="ARBA00023136"/>
    </source>
</evidence>
<keyword evidence="6" id="KW-0472">Membrane</keyword>
<dbReference type="SUPFAM" id="SSF53474">
    <property type="entry name" value="alpha/beta-Hydrolases"/>
    <property type="match status" value="1"/>
</dbReference>
<dbReference type="GeneID" id="112276318"/>
<name>A0A2K1IFJ2_PHYPA</name>
<dbReference type="GO" id="GO:0016020">
    <property type="term" value="C:membrane"/>
    <property type="evidence" value="ECO:0007669"/>
    <property type="project" value="UniProtKB-SubCell"/>
</dbReference>
<evidence type="ECO:0000256" key="5">
    <source>
        <dbReference type="ARBA" id="ARBA00023128"/>
    </source>
</evidence>
<dbReference type="STRING" id="3218.A0A2K1IFJ2"/>
<evidence type="ECO:0000256" key="2">
    <source>
        <dbReference type="ARBA" id="ARBA00004240"/>
    </source>
</evidence>
<dbReference type="Gene3D" id="3.40.50.1820">
    <property type="entry name" value="alpha/beta hydrolase"/>
    <property type="match status" value="1"/>
</dbReference>
<dbReference type="PANTHER" id="PTHR48182">
    <property type="entry name" value="PROTEIN SERAC1"/>
    <property type="match status" value="1"/>
</dbReference>
<organism evidence="7">
    <name type="scientific">Physcomitrium patens</name>
    <name type="common">Spreading-leaved earth moss</name>
    <name type="synonym">Physcomitrella patens</name>
    <dbReference type="NCBI Taxonomy" id="3218"/>
    <lineage>
        <taxon>Eukaryota</taxon>
        <taxon>Viridiplantae</taxon>
        <taxon>Streptophyta</taxon>
        <taxon>Embryophyta</taxon>
        <taxon>Bryophyta</taxon>
        <taxon>Bryophytina</taxon>
        <taxon>Bryopsida</taxon>
        <taxon>Funariidae</taxon>
        <taxon>Funariales</taxon>
        <taxon>Funariaceae</taxon>
        <taxon>Physcomitrium</taxon>
    </lineage>
</organism>
<gene>
    <name evidence="8" type="primary">LOC112276318</name>
    <name evidence="7" type="ORF">PHYPA_028637</name>
</gene>
<dbReference type="AlphaFoldDB" id="A0A2K1IFJ2"/>
<dbReference type="OrthoDB" id="427518at2759"/>
<evidence type="ECO:0000256" key="3">
    <source>
        <dbReference type="ARBA" id="ARBA00004370"/>
    </source>
</evidence>
<dbReference type="Proteomes" id="UP000006727">
    <property type="component" value="Chromosome 24"/>
</dbReference>
<dbReference type="GO" id="GO:0005783">
    <property type="term" value="C:endoplasmic reticulum"/>
    <property type="evidence" value="ECO:0007669"/>
    <property type="project" value="UniProtKB-SubCell"/>
</dbReference>
<evidence type="ECO:0000256" key="1">
    <source>
        <dbReference type="ARBA" id="ARBA00004173"/>
    </source>
</evidence>
<dbReference type="EMBL" id="ABEU02000024">
    <property type="protein sequence ID" value="PNR28045.1"/>
    <property type="molecule type" value="Genomic_DNA"/>
</dbReference>
<keyword evidence="5" id="KW-0496">Mitochondrion</keyword>
<sequence length="313" mass="35911">MYIRRILVETRQEQSMICAEYCLKCGKSSRQFLIRCKTPLKLLLKMLHLFSVLFEVYSLTPRSSRLDRIALLLHGPSHSRVCSLCALGLRTFVDFHPSCVPLQPIVPERVSSDLVLLIQVYERMASTSLFRSWWFGKATNPSPSDGATKPDGIKEIVTGVYNLSEPKPPSQVEVEIVFIHGLQLYERSDAYWTTWMGGKDCKEFCWPMEWLTRDFLGYRIWSLSYDSTAWKGSDKGNVDLYAAAETLLQGIVEHAHIGEHECPIVFVCHCLGGLMAKEIVKLAFEKRPKYENFLQRIRGFFYYSTPHHGLQSS</sequence>
<evidence type="ECO:0000313" key="7">
    <source>
        <dbReference type="EMBL" id="PNR28045.1"/>
    </source>
</evidence>
<dbReference type="InterPro" id="IPR029058">
    <property type="entry name" value="AB_hydrolase_fold"/>
</dbReference>
<keyword evidence="9" id="KW-1185">Reference proteome</keyword>
<evidence type="ECO:0000256" key="4">
    <source>
        <dbReference type="ARBA" id="ARBA00022824"/>
    </source>
</evidence>
<comment type="subcellular location">
    <subcellularLocation>
        <location evidence="2">Endoplasmic reticulum</location>
    </subcellularLocation>
    <subcellularLocation>
        <location evidence="3">Membrane</location>
    </subcellularLocation>
    <subcellularLocation>
        <location evidence="1">Mitochondrion</location>
    </subcellularLocation>
</comment>
<evidence type="ECO:0000313" key="9">
    <source>
        <dbReference type="Proteomes" id="UP000006727"/>
    </source>
</evidence>
<dbReference type="PaxDb" id="3218-PP1S18_5V6.1"/>
<evidence type="ECO:0000313" key="8">
    <source>
        <dbReference type="EnsemblPlants" id="Pp3c24_4860V3.1"/>
    </source>
</evidence>
<dbReference type="Gramene" id="Pp3c24_4860V3.1">
    <property type="protein sequence ID" value="Pp3c24_4860V3.1"/>
    <property type="gene ID" value="Pp3c24_4860"/>
</dbReference>
<dbReference type="PANTHER" id="PTHR48182:SF2">
    <property type="entry name" value="PROTEIN SERAC1"/>
    <property type="match status" value="1"/>
</dbReference>
<evidence type="ECO:0008006" key="10">
    <source>
        <dbReference type="Google" id="ProtNLM"/>
    </source>
</evidence>